<dbReference type="EMBL" id="CP148074">
    <property type="protein sequence ID" value="WXL25876.1"/>
    <property type="molecule type" value="Genomic_DNA"/>
</dbReference>
<dbReference type="Gene3D" id="1.10.620.20">
    <property type="entry name" value="Ribonucleotide Reductase, subunit A"/>
    <property type="match status" value="1"/>
</dbReference>
<accession>A0ABZ2RFS5</accession>
<name>A0ABZ2RFS5_ECTME</name>
<dbReference type="SUPFAM" id="SSF47240">
    <property type="entry name" value="Ferritin-like"/>
    <property type="match status" value="1"/>
</dbReference>
<evidence type="ECO:0000313" key="2">
    <source>
        <dbReference type="Proteomes" id="UP001476583"/>
    </source>
</evidence>
<organism evidence="1 2">
    <name type="scientific">Ectopseudomonas mendocina</name>
    <name type="common">Pseudomonas mendocina</name>
    <dbReference type="NCBI Taxonomy" id="300"/>
    <lineage>
        <taxon>Bacteria</taxon>
        <taxon>Pseudomonadati</taxon>
        <taxon>Pseudomonadota</taxon>
        <taxon>Gammaproteobacteria</taxon>
        <taxon>Pseudomonadales</taxon>
        <taxon>Pseudomonadaceae</taxon>
        <taxon>Ectopseudomonas</taxon>
    </lineage>
</organism>
<dbReference type="InterPro" id="IPR009078">
    <property type="entry name" value="Ferritin-like_SF"/>
</dbReference>
<keyword evidence="2" id="KW-1185">Reference proteome</keyword>
<protein>
    <submittedName>
        <fullName evidence="1">Diiron oxygenase</fullName>
    </submittedName>
</protein>
<evidence type="ECO:0000313" key="1">
    <source>
        <dbReference type="EMBL" id="WXL25876.1"/>
    </source>
</evidence>
<dbReference type="Pfam" id="PF11583">
    <property type="entry name" value="AurF"/>
    <property type="match status" value="1"/>
</dbReference>
<proteinExistence type="predicted"/>
<sequence>MEVTAKIIDNPIQLNAKRSNVVGTLIDASHRKLLKLNEVVDWSTGVDKTQLPKLEETAWLYGTPYWDAMNAEQRLESLWLETARDVSYFIWLEQALPQLYVGYVNKYNDVLSPDVREYLMIFSREEIVHTLMFRRYLKVADLEMWSNPETIPQFSTFEQQLPNRHPVYGIIWNLLIEWFAELNSIYQTQHDSIDPLTRRMFREHHMEEVRHIAFAKHIAENFFETAPADEVEEMCKFFRMGYQFLVDEYTFMPEIARFSSFEFPVKADDQEAIKAIRNSTHNQALNEKRFKDVNDWCRKYGII</sequence>
<gene>
    <name evidence="1" type="ORF">WG219_21715</name>
</gene>
<dbReference type="Proteomes" id="UP001476583">
    <property type="component" value="Chromosome"/>
</dbReference>
<reference evidence="1 2" key="1">
    <citation type="submission" date="2024-03" db="EMBL/GenBank/DDBJ databases">
        <title>Complete genome of BD2.</title>
        <authorList>
            <person name="Cao G."/>
        </authorList>
    </citation>
    <scope>NUCLEOTIDE SEQUENCE [LARGE SCALE GENOMIC DNA]</scope>
    <source>
        <strain evidence="1 2">BD2</strain>
    </source>
</reference>
<dbReference type="InterPro" id="IPR012348">
    <property type="entry name" value="RNR-like"/>
</dbReference>
<dbReference type="InterPro" id="IPR025859">
    <property type="entry name" value="AurF/CmlI"/>
</dbReference>